<dbReference type="KEGG" id="slac:SKTS_16590"/>
<evidence type="ECO:0000313" key="3">
    <source>
        <dbReference type="Proteomes" id="UP000502260"/>
    </source>
</evidence>
<gene>
    <name evidence="2" type="ORF">SKTS_16590</name>
</gene>
<feature type="transmembrane region" description="Helical" evidence="1">
    <location>
        <begin position="21"/>
        <end position="48"/>
    </location>
</feature>
<dbReference type="AlphaFoldDB" id="A0A6F8VAA3"/>
<keyword evidence="3" id="KW-1185">Reference proteome</keyword>
<proteinExistence type="predicted"/>
<sequence>MFLFVRESAARHEVTRKMSRVLDVALSFLAIMLSLVVLILFSLSFGVMEINASFNQRLAIMAPAISDKEYKEWRAQWAKMRGQRDYQALVSAMEKRAADLHIQLPELRKP</sequence>
<protein>
    <recommendedName>
        <fullName evidence="4">Cell division protein FtsX</fullName>
    </recommendedName>
</protein>
<evidence type="ECO:0000256" key="1">
    <source>
        <dbReference type="SAM" id="Phobius"/>
    </source>
</evidence>
<keyword evidence="1" id="KW-0812">Transmembrane</keyword>
<keyword evidence="1" id="KW-1133">Transmembrane helix</keyword>
<name>A0A6F8VAA3_9PROT</name>
<dbReference type="Proteomes" id="UP000502260">
    <property type="component" value="Chromosome"/>
</dbReference>
<evidence type="ECO:0000313" key="2">
    <source>
        <dbReference type="EMBL" id="BCB26773.1"/>
    </source>
</evidence>
<evidence type="ECO:0008006" key="4">
    <source>
        <dbReference type="Google" id="ProtNLM"/>
    </source>
</evidence>
<accession>A0A6F8VAA3</accession>
<organism evidence="2 3">
    <name type="scientific">Sulfurimicrobium lacus</name>
    <dbReference type="NCBI Taxonomy" id="2715678"/>
    <lineage>
        <taxon>Bacteria</taxon>
        <taxon>Pseudomonadati</taxon>
        <taxon>Pseudomonadota</taxon>
        <taxon>Betaproteobacteria</taxon>
        <taxon>Nitrosomonadales</taxon>
        <taxon>Sulfuricellaceae</taxon>
        <taxon>Sulfurimicrobium</taxon>
    </lineage>
</organism>
<keyword evidence="1" id="KW-0472">Membrane</keyword>
<dbReference type="EMBL" id="AP022853">
    <property type="protein sequence ID" value="BCB26773.1"/>
    <property type="molecule type" value="Genomic_DNA"/>
</dbReference>
<reference evidence="3" key="1">
    <citation type="submission" date="2020-03" db="EMBL/GenBank/DDBJ databases">
        <title>Complete genome sequence of sulfur-oxidizing bacterium skT11.</title>
        <authorList>
            <person name="Kanda M."/>
            <person name="Kojima H."/>
            <person name="Fukui M."/>
        </authorList>
    </citation>
    <scope>NUCLEOTIDE SEQUENCE [LARGE SCALE GENOMIC DNA]</scope>
    <source>
        <strain evidence="3">skT11</strain>
    </source>
</reference>